<dbReference type="HOGENOM" id="CLU_849987_0_0_1"/>
<name>M2Y4F1_DOTSN</name>
<dbReference type="Proteomes" id="UP000016933">
    <property type="component" value="Unassembled WGS sequence"/>
</dbReference>
<organism evidence="2 3">
    <name type="scientific">Dothistroma septosporum (strain NZE10 / CBS 128990)</name>
    <name type="common">Red band needle blight fungus</name>
    <name type="synonym">Mycosphaerella pini</name>
    <dbReference type="NCBI Taxonomy" id="675120"/>
    <lineage>
        <taxon>Eukaryota</taxon>
        <taxon>Fungi</taxon>
        <taxon>Dikarya</taxon>
        <taxon>Ascomycota</taxon>
        <taxon>Pezizomycotina</taxon>
        <taxon>Dothideomycetes</taxon>
        <taxon>Dothideomycetidae</taxon>
        <taxon>Mycosphaerellales</taxon>
        <taxon>Mycosphaerellaceae</taxon>
        <taxon>Dothistroma</taxon>
    </lineage>
</organism>
<protein>
    <submittedName>
        <fullName evidence="2">Uncharacterized protein</fullName>
    </submittedName>
</protein>
<dbReference type="AlphaFoldDB" id="M2Y4F1"/>
<dbReference type="OMA" id="CLMAGNC"/>
<reference evidence="2 3" key="2">
    <citation type="journal article" date="2012" name="PLoS Pathog.">
        <title>Diverse lifestyles and strategies of plant pathogenesis encoded in the genomes of eighteen Dothideomycetes fungi.</title>
        <authorList>
            <person name="Ohm R.A."/>
            <person name="Feau N."/>
            <person name="Henrissat B."/>
            <person name="Schoch C.L."/>
            <person name="Horwitz B.A."/>
            <person name="Barry K.W."/>
            <person name="Condon B.J."/>
            <person name="Copeland A.C."/>
            <person name="Dhillon B."/>
            <person name="Glaser F."/>
            <person name="Hesse C.N."/>
            <person name="Kosti I."/>
            <person name="LaButti K."/>
            <person name="Lindquist E.A."/>
            <person name="Lucas S."/>
            <person name="Salamov A.A."/>
            <person name="Bradshaw R.E."/>
            <person name="Ciuffetti L."/>
            <person name="Hamelin R.C."/>
            <person name="Kema G.H.J."/>
            <person name="Lawrence C."/>
            <person name="Scott J.A."/>
            <person name="Spatafora J.W."/>
            <person name="Turgeon B.G."/>
            <person name="de Wit P.J.G.M."/>
            <person name="Zhong S."/>
            <person name="Goodwin S.B."/>
            <person name="Grigoriev I.V."/>
        </authorList>
    </citation>
    <scope>NUCLEOTIDE SEQUENCE [LARGE SCALE GENOMIC DNA]</scope>
    <source>
        <strain evidence="3">NZE10 / CBS 128990</strain>
    </source>
</reference>
<dbReference type="OrthoDB" id="10438110at2759"/>
<gene>
    <name evidence="2" type="ORF">DOTSEDRAFT_54065</name>
</gene>
<dbReference type="EMBL" id="KB446540">
    <property type="protein sequence ID" value="EME43169.1"/>
    <property type="molecule type" value="Genomic_DNA"/>
</dbReference>
<keyword evidence="3" id="KW-1185">Reference proteome</keyword>
<reference evidence="3" key="1">
    <citation type="journal article" date="2012" name="PLoS Genet.">
        <title>The genomes of the fungal plant pathogens Cladosporium fulvum and Dothistroma septosporum reveal adaptation to different hosts and lifestyles but also signatures of common ancestry.</title>
        <authorList>
            <person name="de Wit P.J.G.M."/>
            <person name="van der Burgt A."/>
            <person name="Oekmen B."/>
            <person name="Stergiopoulos I."/>
            <person name="Abd-Elsalam K.A."/>
            <person name="Aerts A.L."/>
            <person name="Bahkali A.H."/>
            <person name="Beenen H.G."/>
            <person name="Chettri P."/>
            <person name="Cox M.P."/>
            <person name="Datema E."/>
            <person name="de Vries R.P."/>
            <person name="Dhillon B."/>
            <person name="Ganley A.R."/>
            <person name="Griffiths S.A."/>
            <person name="Guo Y."/>
            <person name="Hamelin R.C."/>
            <person name="Henrissat B."/>
            <person name="Kabir M.S."/>
            <person name="Jashni M.K."/>
            <person name="Kema G."/>
            <person name="Klaubauf S."/>
            <person name="Lapidus A."/>
            <person name="Levasseur A."/>
            <person name="Lindquist E."/>
            <person name="Mehrabi R."/>
            <person name="Ohm R.A."/>
            <person name="Owen T.J."/>
            <person name="Salamov A."/>
            <person name="Schwelm A."/>
            <person name="Schijlen E."/>
            <person name="Sun H."/>
            <person name="van den Burg H.A."/>
            <person name="van Ham R.C.H.J."/>
            <person name="Zhang S."/>
            <person name="Goodwin S.B."/>
            <person name="Grigoriev I.V."/>
            <person name="Collemare J."/>
            <person name="Bradshaw R.E."/>
        </authorList>
    </citation>
    <scope>NUCLEOTIDE SEQUENCE [LARGE SCALE GENOMIC DNA]</scope>
    <source>
        <strain evidence="3">NZE10 / CBS 128990</strain>
    </source>
</reference>
<evidence type="ECO:0000256" key="1">
    <source>
        <dbReference type="SAM" id="SignalP"/>
    </source>
</evidence>
<accession>M2Y4F1</accession>
<keyword evidence="1" id="KW-0732">Signal</keyword>
<feature type="chain" id="PRO_5004029931" evidence="1">
    <location>
        <begin position="20"/>
        <end position="327"/>
    </location>
</feature>
<sequence length="327" mass="34799">MTKITEFLALAAVTAGAYGVTDSCKDLECAATADTTQEVQTLFASPLIARGNKVSCHVGHGWNEDVQGELEHFISDFDTTYEGKFLAHGTECAEWYTASNGAKFYLSINNRACDSVKVEQAVDAISLAVHNCRIEGSDQYSGGAVDYNISPDAPSGCGQYVIFYSSSDMTAAISRPSKRATNVCSTCPQFCLNSFSTCNPPVWSGCTQPEKDCILSEADSFYSCLIAGNCARYQAKVKRRSGPCSRCSKVCLLQDTTCNPPVWTTCTPTEKECLLDFASDYMGCLMAGNCFPGGGTDVTVTPPSDGTVVSVQPPSGTYVTVSGPPAV</sequence>
<evidence type="ECO:0000313" key="2">
    <source>
        <dbReference type="EMBL" id="EME43169.1"/>
    </source>
</evidence>
<evidence type="ECO:0000313" key="3">
    <source>
        <dbReference type="Proteomes" id="UP000016933"/>
    </source>
</evidence>
<feature type="signal peptide" evidence="1">
    <location>
        <begin position="1"/>
        <end position="19"/>
    </location>
</feature>
<proteinExistence type="predicted"/>